<comment type="caution">
    <text evidence="11">The sequence shown here is derived from an EMBL/GenBank/DDBJ whole genome shotgun (WGS) entry which is preliminary data.</text>
</comment>
<gene>
    <name evidence="11" type="ORF">COV04_01500</name>
</gene>
<evidence type="ECO:0000256" key="6">
    <source>
        <dbReference type="ARBA" id="ARBA00023316"/>
    </source>
</evidence>
<feature type="domain" description="Peptidase S11 D-alanyl-D-alanine carboxypeptidase A N-terminal" evidence="10">
    <location>
        <begin position="85"/>
        <end position="291"/>
    </location>
</feature>
<evidence type="ECO:0000313" key="12">
    <source>
        <dbReference type="Proteomes" id="UP000231152"/>
    </source>
</evidence>
<keyword evidence="6" id="KW-0961">Cell wall biogenesis/degradation</keyword>
<keyword evidence="2" id="KW-0732">Signal</keyword>
<feature type="active site" description="Proton acceptor" evidence="7">
    <location>
        <position position="99"/>
    </location>
</feature>
<sequence length="327" mass="35349">MQTNRRVAITAVTVGVVAILLNVVSFAADFPGVRSVAAIEGTQSVTLPAQRDLYRPPAAPDFLSQLSTRQVYVSVESPVQFPLLRYHADEQVPLASLTKLTSALVALSLHPDWEKSVTILASDRRVGAQQHVYAGEVVTMRDLWTLLLVGSDNDAVIAFIRGLDIPEADFVAKMNELANAMHLTDTTFIEPTGLAPGNISTAREYAVIARRAFAEPLIADPLKQAEAAIVVSGKTRRVYSTDQELKGDALPPHSWHYVTGKTGFIEESGYNVVVLANDGENGEVLAVVLGSANVLSRAEDASQLFDWALGIVKTMPKGETIGNRLLY</sequence>
<evidence type="ECO:0000256" key="4">
    <source>
        <dbReference type="ARBA" id="ARBA00022960"/>
    </source>
</evidence>
<accession>A0A2M8LEX7</accession>
<dbReference type="GO" id="GO:0008360">
    <property type="term" value="P:regulation of cell shape"/>
    <property type="evidence" value="ECO:0007669"/>
    <property type="project" value="UniProtKB-KW"/>
</dbReference>
<dbReference type="InterPro" id="IPR001967">
    <property type="entry name" value="Peptidase_S11_N"/>
</dbReference>
<feature type="active site" description="Acyl-ester intermediate" evidence="7">
    <location>
        <position position="96"/>
    </location>
</feature>
<dbReference type="GO" id="GO:0006508">
    <property type="term" value="P:proteolysis"/>
    <property type="evidence" value="ECO:0007669"/>
    <property type="project" value="InterPro"/>
</dbReference>
<dbReference type="SUPFAM" id="SSF56601">
    <property type="entry name" value="beta-lactamase/transpeptidase-like"/>
    <property type="match status" value="1"/>
</dbReference>
<dbReference type="EMBL" id="PFET01000006">
    <property type="protein sequence ID" value="PJE76000.1"/>
    <property type="molecule type" value="Genomic_DNA"/>
</dbReference>
<comment type="similarity">
    <text evidence="1 9">Belongs to the peptidase S11 family.</text>
</comment>
<evidence type="ECO:0000259" key="10">
    <source>
        <dbReference type="Pfam" id="PF00768"/>
    </source>
</evidence>
<evidence type="ECO:0000256" key="1">
    <source>
        <dbReference type="ARBA" id="ARBA00007164"/>
    </source>
</evidence>
<dbReference type="InterPro" id="IPR012338">
    <property type="entry name" value="Beta-lactam/transpept-like"/>
</dbReference>
<dbReference type="GO" id="GO:0071555">
    <property type="term" value="P:cell wall organization"/>
    <property type="evidence" value="ECO:0007669"/>
    <property type="project" value="UniProtKB-KW"/>
</dbReference>
<evidence type="ECO:0000256" key="5">
    <source>
        <dbReference type="ARBA" id="ARBA00022984"/>
    </source>
</evidence>
<protein>
    <recommendedName>
        <fullName evidence="10">Peptidase S11 D-alanyl-D-alanine carboxypeptidase A N-terminal domain-containing protein</fullName>
    </recommendedName>
</protein>
<dbReference type="GO" id="GO:0009002">
    <property type="term" value="F:serine-type D-Ala-D-Ala carboxypeptidase activity"/>
    <property type="evidence" value="ECO:0007669"/>
    <property type="project" value="InterPro"/>
</dbReference>
<dbReference type="Gene3D" id="3.40.710.10">
    <property type="entry name" value="DD-peptidase/beta-lactamase superfamily"/>
    <property type="match status" value="1"/>
</dbReference>
<keyword evidence="3" id="KW-0378">Hydrolase</keyword>
<feature type="binding site" evidence="8">
    <location>
        <position position="261"/>
    </location>
    <ligand>
        <name>substrate</name>
    </ligand>
</feature>
<evidence type="ECO:0000256" key="8">
    <source>
        <dbReference type="PIRSR" id="PIRSR618044-2"/>
    </source>
</evidence>
<evidence type="ECO:0000256" key="3">
    <source>
        <dbReference type="ARBA" id="ARBA00022801"/>
    </source>
</evidence>
<organism evidence="11 12">
    <name type="scientific">Candidatus Uhrbacteria bacterium CG10_big_fil_rev_8_21_14_0_10_48_11</name>
    <dbReference type="NCBI Taxonomy" id="1975037"/>
    <lineage>
        <taxon>Bacteria</taxon>
        <taxon>Candidatus Uhriibacteriota</taxon>
    </lineage>
</organism>
<evidence type="ECO:0000256" key="9">
    <source>
        <dbReference type="RuleBase" id="RU004016"/>
    </source>
</evidence>
<dbReference type="AlphaFoldDB" id="A0A2M8LEX7"/>
<feature type="active site" evidence="7">
    <location>
        <position position="151"/>
    </location>
</feature>
<keyword evidence="5" id="KW-0573">Peptidoglycan synthesis</keyword>
<evidence type="ECO:0000256" key="2">
    <source>
        <dbReference type="ARBA" id="ARBA00022729"/>
    </source>
</evidence>
<dbReference type="Pfam" id="PF00768">
    <property type="entry name" value="Peptidase_S11"/>
    <property type="match status" value="1"/>
</dbReference>
<reference evidence="11 12" key="1">
    <citation type="submission" date="2017-09" db="EMBL/GenBank/DDBJ databases">
        <title>Depth-based differentiation of microbial function through sediment-hosted aquifers and enrichment of novel symbionts in the deep terrestrial subsurface.</title>
        <authorList>
            <person name="Probst A.J."/>
            <person name="Ladd B."/>
            <person name="Jarett J.K."/>
            <person name="Geller-Mcgrath D.E."/>
            <person name="Sieber C.M."/>
            <person name="Emerson J.B."/>
            <person name="Anantharaman K."/>
            <person name="Thomas B.C."/>
            <person name="Malmstrom R."/>
            <person name="Stieglmeier M."/>
            <person name="Klingl A."/>
            <person name="Woyke T."/>
            <person name="Ryan C.M."/>
            <person name="Banfield J.F."/>
        </authorList>
    </citation>
    <scope>NUCLEOTIDE SEQUENCE [LARGE SCALE GENOMIC DNA]</scope>
    <source>
        <strain evidence="11">CG10_big_fil_rev_8_21_14_0_10_48_11</strain>
    </source>
</reference>
<keyword evidence="4" id="KW-0133">Cell shape</keyword>
<proteinExistence type="inferred from homology"/>
<evidence type="ECO:0000256" key="7">
    <source>
        <dbReference type="PIRSR" id="PIRSR618044-1"/>
    </source>
</evidence>
<dbReference type="PRINTS" id="PR00725">
    <property type="entry name" value="DADACBPTASE1"/>
</dbReference>
<dbReference type="InterPro" id="IPR018044">
    <property type="entry name" value="Peptidase_S11"/>
</dbReference>
<name>A0A2M8LEX7_9BACT</name>
<evidence type="ECO:0000313" key="11">
    <source>
        <dbReference type="EMBL" id="PJE76000.1"/>
    </source>
</evidence>
<dbReference type="Proteomes" id="UP000231152">
    <property type="component" value="Unassembled WGS sequence"/>
</dbReference>
<dbReference type="GO" id="GO:0009252">
    <property type="term" value="P:peptidoglycan biosynthetic process"/>
    <property type="evidence" value="ECO:0007669"/>
    <property type="project" value="UniProtKB-KW"/>
</dbReference>